<keyword evidence="3" id="KW-1185">Reference proteome</keyword>
<evidence type="ECO:0000259" key="1">
    <source>
        <dbReference type="Pfam" id="PF13966"/>
    </source>
</evidence>
<sequence length="125" mass="14952">QQKTIVDHWTPQGWNFIFRRQLNDCEIQRVADFFNTTEQSNGLEGGQDILWWKGSQKGSFKVGYAYKNHPNQPHSHWRGIWKSEIPLKVACFVWLLAKEVVLSQDNLKRRWIPLRSRYFFLWGNC</sequence>
<evidence type="ECO:0000313" key="3">
    <source>
        <dbReference type="Proteomes" id="UP001234989"/>
    </source>
</evidence>
<evidence type="ECO:0000313" key="2">
    <source>
        <dbReference type="EMBL" id="WMV33682.1"/>
    </source>
</evidence>
<gene>
    <name evidence="2" type="ORF">MTR67_027067</name>
</gene>
<feature type="non-terminal residue" evidence="2">
    <location>
        <position position="1"/>
    </location>
</feature>
<name>A0AAF0TUJ2_SOLVR</name>
<proteinExistence type="predicted"/>
<dbReference type="AlphaFoldDB" id="A0AAF0TUJ2"/>
<dbReference type="InterPro" id="IPR026960">
    <property type="entry name" value="RVT-Znf"/>
</dbReference>
<protein>
    <recommendedName>
        <fullName evidence="1">Reverse transcriptase zinc-binding domain-containing protein</fullName>
    </recommendedName>
</protein>
<dbReference type="Proteomes" id="UP001234989">
    <property type="component" value="Chromosome 6"/>
</dbReference>
<feature type="domain" description="Reverse transcriptase zinc-binding" evidence="1">
    <location>
        <begin position="62"/>
        <end position="116"/>
    </location>
</feature>
<organism evidence="2 3">
    <name type="scientific">Solanum verrucosum</name>
    <dbReference type="NCBI Taxonomy" id="315347"/>
    <lineage>
        <taxon>Eukaryota</taxon>
        <taxon>Viridiplantae</taxon>
        <taxon>Streptophyta</taxon>
        <taxon>Embryophyta</taxon>
        <taxon>Tracheophyta</taxon>
        <taxon>Spermatophyta</taxon>
        <taxon>Magnoliopsida</taxon>
        <taxon>eudicotyledons</taxon>
        <taxon>Gunneridae</taxon>
        <taxon>Pentapetalae</taxon>
        <taxon>asterids</taxon>
        <taxon>lamiids</taxon>
        <taxon>Solanales</taxon>
        <taxon>Solanaceae</taxon>
        <taxon>Solanoideae</taxon>
        <taxon>Solaneae</taxon>
        <taxon>Solanum</taxon>
    </lineage>
</organism>
<dbReference type="EMBL" id="CP133617">
    <property type="protein sequence ID" value="WMV33682.1"/>
    <property type="molecule type" value="Genomic_DNA"/>
</dbReference>
<accession>A0AAF0TUJ2</accession>
<dbReference type="Pfam" id="PF13966">
    <property type="entry name" value="zf-RVT"/>
    <property type="match status" value="1"/>
</dbReference>
<reference evidence="2" key="1">
    <citation type="submission" date="2023-08" db="EMBL/GenBank/DDBJ databases">
        <title>A de novo genome assembly of Solanum verrucosum Schlechtendal, a Mexican diploid species geographically isolated from the other diploid A-genome species in potato relatives.</title>
        <authorList>
            <person name="Hosaka K."/>
        </authorList>
    </citation>
    <scope>NUCLEOTIDE SEQUENCE</scope>
    <source>
        <tissue evidence="2">Young leaves</tissue>
    </source>
</reference>